<organism evidence="3">
    <name type="scientific">Oppiella nova</name>
    <dbReference type="NCBI Taxonomy" id="334625"/>
    <lineage>
        <taxon>Eukaryota</taxon>
        <taxon>Metazoa</taxon>
        <taxon>Ecdysozoa</taxon>
        <taxon>Arthropoda</taxon>
        <taxon>Chelicerata</taxon>
        <taxon>Arachnida</taxon>
        <taxon>Acari</taxon>
        <taxon>Acariformes</taxon>
        <taxon>Sarcoptiformes</taxon>
        <taxon>Oribatida</taxon>
        <taxon>Brachypylina</taxon>
        <taxon>Oppioidea</taxon>
        <taxon>Oppiidae</taxon>
        <taxon>Oppiella</taxon>
    </lineage>
</organism>
<dbReference type="GO" id="GO:0009887">
    <property type="term" value="P:animal organ morphogenesis"/>
    <property type="evidence" value="ECO:0007669"/>
    <property type="project" value="UniProtKB-ARBA"/>
</dbReference>
<evidence type="ECO:0000259" key="2">
    <source>
        <dbReference type="Pfam" id="PF08347"/>
    </source>
</evidence>
<protein>
    <recommendedName>
        <fullName evidence="2">CTNNB1 binding N-teminal domain-containing protein</fullName>
    </recommendedName>
</protein>
<proteinExistence type="predicted"/>
<dbReference type="AlphaFoldDB" id="A0A7R9Q8Z7"/>
<keyword evidence="4" id="KW-1185">Reference proteome</keyword>
<keyword evidence="1" id="KW-0812">Transmembrane</keyword>
<accession>A0A7R9Q8Z7</accession>
<feature type="transmembrane region" description="Helical" evidence="1">
    <location>
        <begin position="97"/>
        <end position="117"/>
    </location>
</feature>
<dbReference type="Gene3D" id="4.10.900.10">
    <property type="entry name" value="TCF3-CBD (Catenin binding domain)"/>
    <property type="match status" value="1"/>
</dbReference>
<dbReference type="EMBL" id="OC914851">
    <property type="protein sequence ID" value="CAD7636829.1"/>
    <property type="molecule type" value="Genomic_DNA"/>
</dbReference>
<name>A0A7R9Q8Z7_9ACAR</name>
<gene>
    <name evidence="3" type="ORF">ONB1V03_LOCUS443</name>
</gene>
<feature type="domain" description="CTNNB1 binding N-teminal" evidence="2">
    <location>
        <begin position="4"/>
        <end position="51"/>
    </location>
</feature>
<dbReference type="InterPro" id="IPR013558">
    <property type="entry name" value="CTNNB1-bd_N"/>
</dbReference>
<evidence type="ECO:0000256" key="1">
    <source>
        <dbReference type="SAM" id="Phobius"/>
    </source>
</evidence>
<evidence type="ECO:0000313" key="3">
    <source>
        <dbReference type="EMBL" id="CAD7636829.1"/>
    </source>
</evidence>
<sequence>MPHGSDDLASSDELKVFKDEGEEENRVVTEHNLNDLKSSLITEGEQRRLQRSATHFGYGYGYGYSSLRHIPFVLGENVTNSADKGIPYSEGSSAPPLTSAMAMAMAMAIAMAIAVGCDGCMAMTDTKTTVKESSCGRGPDVNNTTTCVRCRSRPQTQLT</sequence>
<keyword evidence="1" id="KW-0472">Membrane</keyword>
<dbReference type="EMBL" id="CAJPVJ010000026">
    <property type="protein sequence ID" value="CAG2158841.1"/>
    <property type="molecule type" value="Genomic_DNA"/>
</dbReference>
<evidence type="ECO:0000313" key="4">
    <source>
        <dbReference type="Proteomes" id="UP000728032"/>
    </source>
</evidence>
<keyword evidence="1" id="KW-1133">Transmembrane helix</keyword>
<dbReference type="OrthoDB" id="2307332at2759"/>
<dbReference type="Proteomes" id="UP000728032">
    <property type="component" value="Unassembled WGS sequence"/>
</dbReference>
<dbReference type="Pfam" id="PF08347">
    <property type="entry name" value="CTNNB1_binding"/>
    <property type="match status" value="1"/>
</dbReference>
<reference evidence="3" key="1">
    <citation type="submission" date="2020-11" db="EMBL/GenBank/DDBJ databases">
        <authorList>
            <person name="Tran Van P."/>
        </authorList>
    </citation>
    <scope>NUCLEOTIDE SEQUENCE</scope>
</reference>
<dbReference type="InterPro" id="IPR027397">
    <property type="entry name" value="Catenin-bd_sf"/>
</dbReference>